<accession>A0A562IY59</accession>
<dbReference type="NCBIfam" id="NF035938">
    <property type="entry name" value="EboA_domain"/>
    <property type="match status" value="1"/>
</dbReference>
<protein>
    <submittedName>
        <fullName evidence="1">Uncharacterized protein</fullName>
    </submittedName>
</protein>
<comment type="caution">
    <text evidence="1">The sequence shown here is derived from an EMBL/GenBank/DDBJ whole genome shotgun (WGS) entry which is preliminary data.</text>
</comment>
<dbReference type="InterPro" id="IPR047715">
    <property type="entry name" value="EboA_dom"/>
</dbReference>
<reference evidence="1 2" key="1">
    <citation type="submission" date="2019-07" db="EMBL/GenBank/DDBJ databases">
        <title>Genomic Encyclopedia of Type Strains, Phase I: the one thousand microbial genomes (KMG-I) project.</title>
        <authorList>
            <person name="Kyrpides N."/>
        </authorList>
    </citation>
    <scope>NUCLEOTIDE SEQUENCE [LARGE SCALE GENOMIC DNA]</scope>
    <source>
        <strain evidence="1 2">DSM 375</strain>
    </source>
</reference>
<proteinExistence type="predicted"/>
<gene>
    <name evidence="1" type="ORF">LX59_01501</name>
</gene>
<sequence>MNLENSLEIKHQALIDLQEYFIKHLEHALLPWWQQALDQIQQTPDIHKVMQLSSQCKRYFNDDPTLSLYNNLVWSPLRLARLLLLTQALIQQPVDTQQTFLHQAFAWVDDQEKISILKVINWLDNSGCCLDLVQQAGRTSNSQLFAAIALNNAYPMHHYTERAFHQLILKALSMSLEIQHMVGLAEHRGPVLNQLALELLEEQLAADRAISDDLIHLVAFSLLTSAQRKYLEDLCLQRRLAPIWQDHLVKVRGSERLIVS</sequence>
<dbReference type="Proteomes" id="UP000319627">
    <property type="component" value="Unassembled WGS sequence"/>
</dbReference>
<keyword evidence="2" id="KW-1185">Reference proteome</keyword>
<dbReference type="AlphaFoldDB" id="A0A562IY59"/>
<evidence type="ECO:0000313" key="1">
    <source>
        <dbReference type="EMBL" id="TWH75991.1"/>
    </source>
</evidence>
<organism evidence="1 2">
    <name type="scientific">Azomonas agilis</name>
    <dbReference type="NCBI Taxonomy" id="116849"/>
    <lineage>
        <taxon>Bacteria</taxon>
        <taxon>Pseudomonadati</taxon>
        <taxon>Pseudomonadota</taxon>
        <taxon>Gammaproteobacteria</taxon>
        <taxon>Pseudomonadales</taxon>
        <taxon>Pseudomonadaceae</taxon>
        <taxon>Azomonas</taxon>
    </lineage>
</organism>
<dbReference type="RefSeq" id="WP_170234346.1">
    <property type="nucleotide sequence ID" value="NZ_VLKG01000004.1"/>
</dbReference>
<name>A0A562IY59_9GAMM</name>
<evidence type="ECO:0000313" key="2">
    <source>
        <dbReference type="Proteomes" id="UP000319627"/>
    </source>
</evidence>
<dbReference type="EMBL" id="VLKG01000004">
    <property type="protein sequence ID" value="TWH75991.1"/>
    <property type="molecule type" value="Genomic_DNA"/>
</dbReference>